<reference evidence="5 6" key="1">
    <citation type="journal article" date="2022" name="Cell">
        <title>Repeat-based holocentromeres influence genome architecture and karyotype evolution.</title>
        <authorList>
            <person name="Hofstatter P.G."/>
            <person name="Thangavel G."/>
            <person name="Lux T."/>
            <person name="Neumann P."/>
            <person name="Vondrak T."/>
            <person name="Novak P."/>
            <person name="Zhang M."/>
            <person name="Costa L."/>
            <person name="Castellani M."/>
            <person name="Scott A."/>
            <person name="Toegelov H."/>
            <person name="Fuchs J."/>
            <person name="Mata-Sucre Y."/>
            <person name="Dias Y."/>
            <person name="Vanzela A.L.L."/>
            <person name="Huettel B."/>
            <person name="Almeida C.C.S."/>
            <person name="Simkova H."/>
            <person name="Souza G."/>
            <person name="Pedrosa-Harand A."/>
            <person name="Macas J."/>
            <person name="Mayer K.F.X."/>
            <person name="Houben A."/>
            <person name="Marques A."/>
        </authorList>
    </citation>
    <scope>NUCLEOTIDE SEQUENCE [LARGE SCALE GENOMIC DNA]</scope>
    <source>
        <strain evidence="5">RhyTen1mFocal</strain>
    </source>
</reference>
<dbReference type="AlphaFoldDB" id="A0AAD5Z1G2"/>
<dbReference type="EMBL" id="JAMRDG010000002">
    <property type="protein sequence ID" value="KAJ3683977.1"/>
    <property type="molecule type" value="Genomic_DNA"/>
</dbReference>
<evidence type="ECO:0000313" key="5">
    <source>
        <dbReference type="EMBL" id="KAJ3683977.1"/>
    </source>
</evidence>
<sequence length="142" mass="16426">MKQLVHCSLSLRWLLLVISRPLLVPGKLFRVGGPMGWTVPPSPEFYQRWASPQNYTTGDVLEFSYTGPNSSFVLNVRKYEYERCNSRRPMYNFSDGMAFALLYSGNCYFISSDFNACKKGRRLDVSVFKPTMLIQPTRELIY</sequence>
<keyword evidence="3" id="KW-0732">Signal</keyword>
<dbReference type="Proteomes" id="UP001210211">
    <property type="component" value="Unassembled WGS sequence"/>
</dbReference>
<dbReference type="FunFam" id="2.60.40.420:FF:000034">
    <property type="entry name" value="Cupredoxin superfamily protein"/>
    <property type="match status" value="1"/>
</dbReference>
<accession>A0AAD5Z1G2</accession>
<evidence type="ECO:0000313" key="6">
    <source>
        <dbReference type="Proteomes" id="UP001210211"/>
    </source>
</evidence>
<evidence type="ECO:0000256" key="3">
    <source>
        <dbReference type="SAM" id="SignalP"/>
    </source>
</evidence>
<gene>
    <name evidence="5" type="ORF">LUZ61_013141</name>
</gene>
<dbReference type="InterPro" id="IPR003245">
    <property type="entry name" value="Phytocyanin_dom"/>
</dbReference>
<dbReference type="PANTHER" id="PTHR33021:SF339">
    <property type="entry name" value="OS07G0570600 PROTEIN"/>
    <property type="match status" value="1"/>
</dbReference>
<dbReference type="SUPFAM" id="SSF49503">
    <property type="entry name" value="Cupredoxins"/>
    <property type="match status" value="1"/>
</dbReference>
<dbReference type="InterPro" id="IPR039391">
    <property type="entry name" value="Phytocyanin-like"/>
</dbReference>
<protein>
    <recommendedName>
        <fullName evidence="4">Phytocyanin domain-containing protein</fullName>
    </recommendedName>
</protein>
<dbReference type="Gene3D" id="2.60.40.420">
    <property type="entry name" value="Cupredoxins - blue copper proteins"/>
    <property type="match status" value="1"/>
</dbReference>
<comment type="caution">
    <text evidence="5">The sequence shown here is derived from an EMBL/GenBank/DDBJ whole genome shotgun (WGS) entry which is preliminary data.</text>
</comment>
<dbReference type="GO" id="GO:0009055">
    <property type="term" value="F:electron transfer activity"/>
    <property type="evidence" value="ECO:0007669"/>
    <property type="project" value="InterPro"/>
</dbReference>
<dbReference type="GO" id="GO:0005886">
    <property type="term" value="C:plasma membrane"/>
    <property type="evidence" value="ECO:0007669"/>
    <property type="project" value="TreeGrafter"/>
</dbReference>
<dbReference type="InterPro" id="IPR008972">
    <property type="entry name" value="Cupredoxin"/>
</dbReference>
<name>A0AAD5Z1G2_9POAL</name>
<evidence type="ECO:0000256" key="2">
    <source>
        <dbReference type="ARBA" id="ARBA00023180"/>
    </source>
</evidence>
<dbReference type="Pfam" id="PF02298">
    <property type="entry name" value="Cu_bind_like"/>
    <property type="match status" value="1"/>
</dbReference>
<keyword evidence="1" id="KW-1015">Disulfide bond</keyword>
<feature type="domain" description="Phytocyanin" evidence="4">
    <location>
        <begin position="27"/>
        <end position="129"/>
    </location>
</feature>
<dbReference type="PROSITE" id="PS51485">
    <property type="entry name" value="PHYTOCYANIN"/>
    <property type="match status" value="1"/>
</dbReference>
<evidence type="ECO:0000259" key="4">
    <source>
        <dbReference type="PROSITE" id="PS51485"/>
    </source>
</evidence>
<feature type="signal peptide" evidence="3">
    <location>
        <begin position="1"/>
        <end position="19"/>
    </location>
</feature>
<proteinExistence type="predicted"/>
<feature type="chain" id="PRO_5042196973" description="Phytocyanin domain-containing protein" evidence="3">
    <location>
        <begin position="20"/>
        <end position="142"/>
    </location>
</feature>
<keyword evidence="6" id="KW-1185">Reference proteome</keyword>
<organism evidence="5 6">
    <name type="scientific">Rhynchospora tenuis</name>
    <dbReference type="NCBI Taxonomy" id="198213"/>
    <lineage>
        <taxon>Eukaryota</taxon>
        <taxon>Viridiplantae</taxon>
        <taxon>Streptophyta</taxon>
        <taxon>Embryophyta</taxon>
        <taxon>Tracheophyta</taxon>
        <taxon>Spermatophyta</taxon>
        <taxon>Magnoliopsida</taxon>
        <taxon>Liliopsida</taxon>
        <taxon>Poales</taxon>
        <taxon>Cyperaceae</taxon>
        <taxon>Cyperoideae</taxon>
        <taxon>Rhynchosporeae</taxon>
        <taxon>Rhynchospora</taxon>
    </lineage>
</organism>
<evidence type="ECO:0000256" key="1">
    <source>
        <dbReference type="ARBA" id="ARBA00023157"/>
    </source>
</evidence>
<keyword evidence="2" id="KW-0325">Glycoprotein</keyword>
<dbReference type="PANTHER" id="PTHR33021">
    <property type="entry name" value="BLUE COPPER PROTEIN"/>
    <property type="match status" value="1"/>
</dbReference>